<organism evidence="1 2">
    <name type="scientific">Aquimarina rubra</name>
    <dbReference type="NCBI Taxonomy" id="1920033"/>
    <lineage>
        <taxon>Bacteria</taxon>
        <taxon>Pseudomonadati</taxon>
        <taxon>Bacteroidota</taxon>
        <taxon>Flavobacteriia</taxon>
        <taxon>Flavobacteriales</taxon>
        <taxon>Flavobacteriaceae</taxon>
        <taxon>Aquimarina</taxon>
    </lineage>
</organism>
<reference evidence="2" key="1">
    <citation type="journal article" date="2019" name="Int. J. Syst. Evol. Microbiol.">
        <title>The Global Catalogue of Microorganisms (GCM) 10K type strain sequencing project: providing services to taxonomists for standard genome sequencing and annotation.</title>
        <authorList>
            <consortium name="The Broad Institute Genomics Platform"/>
            <consortium name="The Broad Institute Genome Sequencing Center for Infectious Disease"/>
            <person name="Wu L."/>
            <person name="Ma J."/>
        </authorList>
    </citation>
    <scope>NUCLEOTIDE SEQUENCE [LARGE SCALE GENOMIC DNA]</scope>
    <source>
        <strain evidence="2">KCTC 52274</strain>
    </source>
</reference>
<gene>
    <name evidence="1" type="ORF">ACFSR1_10165</name>
</gene>
<dbReference type="Pfam" id="PF26622">
    <property type="entry name" value="DUF8199"/>
    <property type="match status" value="1"/>
</dbReference>
<evidence type="ECO:0000313" key="2">
    <source>
        <dbReference type="Proteomes" id="UP001597319"/>
    </source>
</evidence>
<protein>
    <recommendedName>
        <fullName evidence="3">Secreted protein</fullName>
    </recommendedName>
</protein>
<dbReference type="InterPro" id="IPR058060">
    <property type="entry name" value="HYC_CC_PP"/>
</dbReference>
<dbReference type="EMBL" id="JBHULE010000019">
    <property type="protein sequence ID" value="MFD2563030.1"/>
    <property type="molecule type" value="Genomic_DNA"/>
</dbReference>
<proteinExistence type="predicted"/>
<dbReference type="NCBIfam" id="NF047658">
    <property type="entry name" value="HYC_CC_PP"/>
    <property type="match status" value="1"/>
</dbReference>
<evidence type="ECO:0000313" key="1">
    <source>
        <dbReference type="EMBL" id="MFD2563030.1"/>
    </source>
</evidence>
<evidence type="ECO:0008006" key="3">
    <source>
        <dbReference type="Google" id="ProtNLM"/>
    </source>
</evidence>
<dbReference type="RefSeq" id="WP_378292115.1">
    <property type="nucleotide sequence ID" value="NZ_JBHULE010000019.1"/>
</dbReference>
<keyword evidence="2" id="KW-1185">Reference proteome</keyword>
<comment type="caution">
    <text evidence="1">The sequence shown here is derived from an EMBL/GenBank/DDBJ whole genome shotgun (WGS) entry which is preliminary data.</text>
</comment>
<dbReference type="InterPro" id="IPR058512">
    <property type="entry name" value="DUF8199"/>
</dbReference>
<accession>A0ABW5LE10</accession>
<dbReference type="Proteomes" id="UP001597319">
    <property type="component" value="Unassembled WGS sequence"/>
</dbReference>
<name>A0ABW5LE10_9FLAO</name>
<sequence>MKDMVKKIASFLLAFIVLFSTVSFTVEKHYCGRFLVDVAVFSKAKNCGMDMMNHYDDQESEVKKPSCCKDEIIVVEGQDELKTSFDQIAFPQQIFITSFFHSYISLFTISEEKNTTYKEYDPPELVRDILTLDETFLI</sequence>